<dbReference type="GO" id="GO:0015221">
    <property type="term" value="F:lipopolysaccharide transmembrane transporter activity"/>
    <property type="evidence" value="ECO:0007669"/>
    <property type="project" value="InterPro"/>
</dbReference>
<proteinExistence type="predicted"/>
<dbReference type="NCBIfam" id="TIGR04409">
    <property type="entry name" value="LptC_YrbK"/>
    <property type="match status" value="1"/>
</dbReference>
<gene>
    <name evidence="1" type="primary">lptC</name>
    <name evidence="1" type="ORF">H9791_00180</name>
</gene>
<reference evidence="1" key="1">
    <citation type="journal article" date="2021" name="PeerJ">
        <title>Extensive microbial diversity within the chicken gut microbiome revealed by metagenomics and culture.</title>
        <authorList>
            <person name="Gilroy R."/>
            <person name="Ravi A."/>
            <person name="Getino M."/>
            <person name="Pursley I."/>
            <person name="Horton D.L."/>
            <person name="Alikhan N.F."/>
            <person name="Baker D."/>
            <person name="Gharbi K."/>
            <person name="Hall N."/>
            <person name="Watson M."/>
            <person name="Adriaenssens E.M."/>
            <person name="Foster-Nyarko E."/>
            <person name="Jarju S."/>
            <person name="Secka A."/>
            <person name="Antonio M."/>
            <person name="Oren A."/>
            <person name="Chaudhuri R.R."/>
            <person name="La Ragione R."/>
            <person name="Hildebrand F."/>
            <person name="Pallen M.J."/>
        </authorList>
    </citation>
    <scope>NUCLEOTIDE SEQUENCE</scope>
    <source>
        <strain evidence="1">B3-3758</strain>
    </source>
</reference>
<evidence type="ECO:0000313" key="2">
    <source>
        <dbReference type="Proteomes" id="UP000824236"/>
    </source>
</evidence>
<dbReference type="EMBL" id="JAHLFO010000001">
    <property type="protein sequence ID" value="MBU3812914.1"/>
    <property type="molecule type" value="Genomic_DNA"/>
</dbReference>
<dbReference type="AlphaFoldDB" id="A0A9E2KEN5"/>
<dbReference type="InterPro" id="IPR026265">
    <property type="entry name" value="LptC"/>
</dbReference>
<dbReference type="GO" id="GO:0005886">
    <property type="term" value="C:plasma membrane"/>
    <property type="evidence" value="ECO:0007669"/>
    <property type="project" value="InterPro"/>
</dbReference>
<protein>
    <submittedName>
        <fullName evidence="1">LPS export ABC transporter periplasmic protein LptC</fullName>
    </submittedName>
</protein>
<sequence>MWGKTCHSISRYPMDKFTAFFFLVLLLASCSGRDKQLGAAITERDSLPVMDTRGVTTLISDSGLIRYRIKTEEWKVFDRKTPPYWAFEKGVYLEKFDTLFQVEASIEADTAYFYNKEELWKLVRNVHIQNLKGEKFDTDLLYWDQNKGRVWSDQFIRIEQPDRIITGRGFESNQEMTVYTIHKPEGIFYVDEQEASASNDSIPADSLPADTLEPIPAETLRVAPARTPSVRRKAL</sequence>
<dbReference type="PROSITE" id="PS51257">
    <property type="entry name" value="PROKAR_LIPOPROTEIN"/>
    <property type="match status" value="1"/>
</dbReference>
<dbReference type="InterPro" id="IPR010664">
    <property type="entry name" value="LipoPS_assembly_LptC-rel"/>
</dbReference>
<dbReference type="Gene3D" id="2.60.450.10">
    <property type="entry name" value="Lipopolysaccharide (LPS) transport protein A like domain"/>
    <property type="match status" value="1"/>
</dbReference>
<evidence type="ECO:0000313" key="1">
    <source>
        <dbReference type="EMBL" id="MBU3812914.1"/>
    </source>
</evidence>
<reference evidence="1" key="2">
    <citation type="submission" date="2021-04" db="EMBL/GenBank/DDBJ databases">
        <authorList>
            <person name="Gilroy R."/>
        </authorList>
    </citation>
    <scope>NUCLEOTIDE SEQUENCE</scope>
    <source>
        <strain evidence="1">B3-3758</strain>
    </source>
</reference>
<organism evidence="1 2">
    <name type="scientific">Candidatus Bacteroides intestinipullorum</name>
    <dbReference type="NCBI Taxonomy" id="2838471"/>
    <lineage>
        <taxon>Bacteria</taxon>
        <taxon>Pseudomonadati</taxon>
        <taxon>Bacteroidota</taxon>
        <taxon>Bacteroidia</taxon>
        <taxon>Bacteroidales</taxon>
        <taxon>Bacteroidaceae</taxon>
        <taxon>Bacteroides</taxon>
    </lineage>
</organism>
<accession>A0A9E2KEN5</accession>
<comment type="caution">
    <text evidence="1">The sequence shown here is derived from an EMBL/GenBank/DDBJ whole genome shotgun (WGS) entry which is preliminary data.</text>
</comment>
<dbReference type="Pfam" id="PF06835">
    <property type="entry name" value="LptC"/>
    <property type="match status" value="1"/>
</dbReference>
<dbReference type="Proteomes" id="UP000824236">
    <property type="component" value="Unassembled WGS sequence"/>
</dbReference>
<name>A0A9E2KEN5_9BACE</name>